<dbReference type="EMBL" id="FOYZ01000001">
    <property type="protein sequence ID" value="SFR58681.1"/>
    <property type="molecule type" value="Genomic_DNA"/>
</dbReference>
<dbReference type="Proteomes" id="UP000199659">
    <property type="component" value="Unassembled WGS sequence"/>
</dbReference>
<sequence length="232" mass="26576">MLKSLCVIPARSGSKGLKDKNILDLSGKPVLAYTIEACKNAGIFSEVFVATDSEVYAEIAQKYGALVPFLEPEEMAGDLVSSAEPLLYFYEQLKKEYDLLWCFQPTSPLKTAEDIINAYKVLEENPECQYVLSTTIIDPHYFHWALEERENGMTELYFGKKMLVDRSLLNPVYRPNGAIKVGRTEKVLEYRHFFGDHIMRTEMPEERAIHIRSQFDLDLCRMLVSGEDKKCL</sequence>
<evidence type="ECO:0000313" key="1">
    <source>
        <dbReference type="EMBL" id="SFR58681.1"/>
    </source>
</evidence>
<reference evidence="1 2" key="1">
    <citation type="submission" date="2016-10" db="EMBL/GenBank/DDBJ databases">
        <authorList>
            <person name="de Groot N.N."/>
        </authorList>
    </citation>
    <scope>NUCLEOTIDE SEQUENCE [LARGE SCALE GENOMIC DNA]</scope>
    <source>
        <strain evidence="1 2">743A</strain>
    </source>
</reference>
<dbReference type="OrthoDB" id="9805604at2"/>
<dbReference type="Gene3D" id="3.90.550.10">
    <property type="entry name" value="Spore Coat Polysaccharide Biosynthesis Protein SpsA, Chain A"/>
    <property type="match status" value="1"/>
</dbReference>
<name>A0A1I6HW54_9FIRM</name>
<dbReference type="InterPro" id="IPR029044">
    <property type="entry name" value="Nucleotide-diphossugar_trans"/>
</dbReference>
<dbReference type="PANTHER" id="PTHR21485">
    <property type="entry name" value="HAD SUPERFAMILY MEMBERS CMAS AND KDSC"/>
    <property type="match status" value="1"/>
</dbReference>
<dbReference type="CDD" id="cd02513">
    <property type="entry name" value="CMP-NeuAc_Synthase"/>
    <property type="match status" value="1"/>
</dbReference>
<organism evidence="1 2">
    <name type="scientific">Anaeromicropila populeti</name>
    <dbReference type="NCBI Taxonomy" id="37658"/>
    <lineage>
        <taxon>Bacteria</taxon>
        <taxon>Bacillati</taxon>
        <taxon>Bacillota</taxon>
        <taxon>Clostridia</taxon>
        <taxon>Lachnospirales</taxon>
        <taxon>Lachnospiraceae</taxon>
        <taxon>Anaeromicropila</taxon>
    </lineage>
</organism>
<dbReference type="SUPFAM" id="SSF53448">
    <property type="entry name" value="Nucleotide-diphospho-sugar transferases"/>
    <property type="match status" value="1"/>
</dbReference>
<dbReference type="PANTHER" id="PTHR21485:SF6">
    <property type="entry name" value="N-ACYLNEURAMINATE CYTIDYLYLTRANSFERASE-RELATED"/>
    <property type="match status" value="1"/>
</dbReference>
<dbReference type="AlphaFoldDB" id="A0A1I6HW54"/>
<proteinExistence type="predicted"/>
<dbReference type="InterPro" id="IPR050793">
    <property type="entry name" value="CMP-NeuNAc_synthase"/>
</dbReference>
<evidence type="ECO:0000313" key="2">
    <source>
        <dbReference type="Proteomes" id="UP000199659"/>
    </source>
</evidence>
<keyword evidence="2" id="KW-1185">Reference proteome</keyword>
<dbReference type="Pfam" id="PF02348">
    <property type="entry name" value="CTP_transf_3"/>
    <property type="match status" value="1"/>
</dbReference>
<dbReference type="STRING" id="37658.SAMN05661086_00348"/>
<dbReference type="InterPro" id="IPR003329">
    <property type="entry name" value="Cytidylyl_trans"/>
</dbReference>
<gene>
    <name evidence="1" type="ORF">SAMN05661086_00348</name>
</gene>
<protein>
    <submittedName>
        <fullName evidence="1">CMP-N,N'-diacetyllegionaminic acid synthase</fullName>
    </submittedName>
</protein>
<accession>A0A1I6HW54</accession>
<dbReference type="GO" id="GO:0008781">
    <property type="term" value="F:N-acylneuraminate cytidylyltransferase activity"/>
    <property type="evidence" value="ECO:0007669"/>
    <property type="project" value="TreeGrafter"/>
</dbReference>
<dbReference type="RefSeq" id="WP_092558967.1">
    <property type="nucleotide sequence ID" value="NZ_FOYZ01000001.1"/>
</dbReference>